<evidence type="ECO:0000313" key="3">
    <source>
        <dbReference type="Proteomes" id="UP001231189"/>
    </source>
</evidence>
<gene>
    <name evidence="2" type="ORF">QYE76_039298</name>
</gene>
<dbReference type="EMBL" id="JAUUTY010000002">
    <property type="protein sequence ID" value="KAK1678450.1"/>
    <property type="molecule type" value="Genomic_DNA"/>
</dbReference>
<keyword evidence="3" id="KW-1185">Reference proteome</keyword>
<feature type="compositionally biased region" description="Polar residues" evidence="1">
    <location>
        <begin position="490"/>
        <end position="506"/>
    </location>
</feature>
<dbReference type="InterPro" id="IPR004242">
    <property type="entry name" value="Transposase_21"/>
</dbReference>
<accession>A0AAD8WS12</accession>
<name>A0AAD8WS12_LOLMU</name>
<evidence type="ECO:0000313" key="2">
    <source>
        <dbReference type="EMBL" id="KAK1678450.1"/>
    </source>
</evidence>
<feature type="region of interest" description="Disordered" evidence="1">
    <location>
        <begin position="394"/>
        <end position="527"/>
    </location>
</feature>
<feature type="region of interest" description="Disordered" evidence="1">
    <location>
        <begin position="216"/>
        <end position="255"/>
    </location>
</feature>
<dbReference type="Proteomes" id="UP001231189">
    <property type="component" value="Unassembled WGS sequence"/>
</dbReference>
<feature type="compositionally biased region" description="Polar residues" evidence="1">
    <location>
        <begin position="458"/>
        <end position="471"/>
    </location>
</feature>
<comment type="caution">
    <text evidence="2">The sequence shown here is derived from an EMBL/GenBank/DDBJ whole genome shotgun (WGS) entry which is preliminary data.</text>
</comment>
<organism evidence="2 3">
    <name type="scientific">Lolium multiflorum</name>
    <name type="common">Italian ryegrass</name>
    <name type="synonym">Lolium perenne subsp. multiflorum</name>
    <dbReference type="NCBI Taxonomy" id="4521"/>
    <lineage>
        <taxon>Eukaryota</taxon>
        <taxon>Viridiplantae</taxon>
        <taxon>Streptophyta</taxon>
        <taxon>Embryophyta</taxon>
        <taxon>Tracheophyta</taxon>
        <taxon>Spermatophyta</taxon>
        <taxon>Magnoliopsida</taxon>
        <taxon>Liliopsida</taxon>
        <taxon>Poales</taxon>
        <taxon>Poaceae</taxon>
        <taxon>BOP clade</taxon>
        <taxon>Pooideae</taxon>
        <taxon>Poodae</taxon>
        <taxon>Poeae</taxon>
        <taxon>Poeae Chloroplast Group 2 (Poeae type)</taxon>
        <taxon>Loliodinae</taxon>
        <taxon>Loliinae</taxon>
        <taxon>Lolium</taxon>
    </lineage>
</organism>
<protein>
    <submittedName>
        <fullName evidence="2">Uncharacterized protein</fullName>
    </submittedName>
</protein>
<reference evidence="2" key="1">
    <citation type="submission" date="2023-07" db="EMBL/GenBank/DDBJ databases">
        <title>A chromosome-level genome assembly of Lolium multiflorum.</title>
        <authorList>
            <person name="Chen Y."/>
            <person name="Copetti D."/>
            <person name="Kolliker R."/>
            <person name="Studer B."/>
        </authorList>
    </citation>
    <scope>NUCLEOTIDE SEQUENCE</scope>
    <source>
        <strain evidence="2">02402/16</strain>
        <tissue evidence="2">Leaf</tissue>
    </source>
</reference>
<feature type="compositionally biased region" description="Low complexity" evidence="1">
    <location>
        <begin position="435"/>
        <end position="457"/>
    </location>
</feature>
<sequence>MQWHAERQKPEEDPEMGYMLTHPSDAGQWQALDIAFPRFGGDARNIRLGMSTDGLNPFGNQSSTHSTWPVFVWPYNLPPWLCTKQRSRGVTSIGGPRTWPPYGICRDDTTTFGAHRGAFSVFIRTGLTITTGERVASGLIWRFGSLDCISDNAGCFADRPFPANGNIISFGGFDVYVATVAPPCYPRQILRCASPPPGAGASLTAASPCIMHEVMAAGDEQPTKSTRVRGPDLERNVGGHASASGAKPPPPPSRLEEVRAKLSTPLTTGAGADAATVEADLEAHRVLLLKQTEELAAAKRQWEITQREYNRAHGLTPGGDNPSRAGQIRRRGRDLGAEIDRDGADAPAPSMELPLYNTPDKNMLAAEAAAEELHRLEGEELRRQTERVTELLKAANQDANAPRASHARGAAGNARDTAESISPAPSRRNDSRATHASSSRPSRQPAAAAAAGLHQAGTRSKTPSLDASTGRLQKPAALASRHAPGWARASSRQTPEIASTGWSNPASRKKKGQPAQSASGPASPMSP</sequence>
<dbReference type="Pfam" id="PF02992">
    <property type="entry name" value="Transposase_21"/>
    <property type="match status" value="1"/>
</dbReference>
<evidence type="ECO:0000256" key="1">
    <source>
        <dbReference type="SAM" id="MobiDB-lite"/>
    </source>
</evidence>
<dbReference type="AlphaFoldDB" id="A0AAD8WS12"/>
<proteinExistence type="predicted"/>